<organism evidence="1 2">
    <name type="scientific">Bacteroides thetaiotaomicron</name>
    <dbReference type="NCBI Taxonomy" id="818"/>
    <lineage>
        <taxon>Bacteria</taxon>
        <taxon>Pseudomonadati</taxon>
        <taxon>Bacteroidota</taxon>
        <taxon>Bacteroidia</taxon>
        <taxon>Bacteroidales</taxon>
        <taxon>Bacteroidaceae</taxon>
        <taxon>Bacteroides</taxon>
    </lineage>
</organism>
<dbReference type="AlphaFoldDB" id="A0A7J5JPV1"/>
<name>A0A7J5JPV1_BACT4</name>
<dbReference type="Proteomes" id="UP000460317">
    <property type="component" value="Unassembled WGS sequence"/>
</dbReference>
<protein>
    <submittedName>
        <fullName evidence="1">Uncharacterized protein</fullName>
    </submittedName>
</protein>
<proteinExistence type="predicted"/>
<sequence length="59" mass="6548">MAASRWNDLPHPTPEYFLLKKSGNPYAVARLFSIFAGLSATRGRTSNCSASCLNLLFRQ</sequence>
<gene>
    <name evidence="1" type="ORF">GAN93_06920</name>
</gene>
<accession>A0A7J5JPV1</accession>
<dbReference type="EMBL" id="WCSB01000005">
    <property type="protein sequence ID" value="KAB4453464.1"/>
    <property type="molecule type" value="Genomic_DNA"/>
</dbReference>
<reference evidence="1 2" key="1">
    <citation type="journal article" date="2019" name="Nat. Med.">
        <title>A library of human gut bacterial isolates paired with longitudinal multiomics data enables mechanistic microbiome research.</title>
        <authorList>
            <person name="Poyet M."/>
            <person name="Groussin M."/>
            <person name="Gibbons S.M."/>
            <person name="Avila-Pacheco J."/>
            <person name="Jiang X."/>
            <person name="Kearney S.M."/>
            <person name="Perrotta A.R."/>
            <person name="Berdy B."/>
            <person name="Zhao S."/>
            <person name="Lieberman T.D."/>
            <person name="Swanson P.K."/>
            <person name="Smith M."/>
            <person name="Roesemann S."/>
            <person name="Alexander J.E."/>
            <person name="Rich S.A."/>
            <person name="Livny J."/>
            <person name="Vlamakis H."/>
            <person name="Clish C."/>
            <person name="Bullock K."/>
            <person name="Deik A."/>
            <person name="Scott J."/>
            <person name="Pierce K.A."/>
            <person name="Xavier R.J."/>
            <person name="Alm E.J."/>
        </authorList>
    </citation>
    <scope>NUCLEOTIDE SEQUENCE [LARGE SCALE GENOMIC DNA]</scope>
    <source>
        <strain evidence="1 2">BIOML-A165</strain>
    </source>
</reference>
<evidence type="ECO:0000313" key="1">
    <source>
        <dbReference type="EMBL" id="KAB4453464.1"/>
    </source>
</evidence>
<comment type="caution">
    <text evidence="1">The sequence shown here is derived from an EMBL/GenBank/DDBJ whole genome shotgun (WGS) entry which is preliminary data.</text>
</comment>
<evidence type="ECO:0000313" key="2">
    <source>
        <dbReference type="Proteomes" id="UP000460317"/>
    </source>
</evidence>